<keyword evidence="5" id="KW-1185">Reference proteome</keyword>
<dbReference type="CDD" id="cd04084">
    <property type="entry name" value="CBM6_xylanase-like"/>
    <property type="match status" value="1"/>
</dbReference>
<comment type="caution">
    <text evidence="4">The sequence shown here is derived from an EMBL/GenBank/DDBJ whole genome shotgun (WGS) entry which is preliminary data.</text>
</comment>
<dbReference type="InterPro" id="IPR006584">
    <property type="entry name" value="Cellulose-bd_IV"/>
</dbReference>
<reference evidence="5" key="1">
    <citation type="journal article" date="2019" name="Int. J. Syst. Evol. Microbiol.">
        <title>The Global Catalogue of Microorganisms (GCM) 10K type strain sequencing project: providing services to taxonomists for standard genome sequencing and annotation.</title>
        <authorList>
            <consortium name="The Broad Institute Genomics Platform"/>
            <consortium name="The Broad Institute Genome Sequencing Center for Infectious Disease"/>
            <person name="Wu L."/>
            <person name="Ma J."/>
        </authorList>
    </citation>
    <scope>NUCLEOTIDE SEQUENCE [LARGE SCALE GENOMIC DNA]</scope>
    <source>
        <strain evidence="5">CCUG 53762</strain>
    </source>
</reference>
<feature type="chain" id="PRO_5045851287" evidence="2">
    <location>
        <begin position="22"/>
        <end position="146"/>
    </location>
</feature>
<evidence type="ECO:0000313" key="4">
    <source>
        <dbReference type="EMBL" id="MFD1628764.1"/>
    </source>
</evidence>
<feature type="signal peptide" evidence="2">
    <location>
        <begin position="1"/>
        <end position="21"/>
    </location>
</feature>
<dbReference type="Pfam" id="PF03422">
    <property type="entry name" value="CBM_6"/>
    <property type="match status" value="1"/>
</dbReference>
<dbReference type="EMBL" id="JBHUDG010000003">
    <property type="protein sequence ID" value="MFD1628764.1"/>
    <property type="molecule type" value="Genomic_DNA"/>
</dbReference>
<dbReference type="Gene3D" id="2.60.120.260">
    <property type="entry name" value="Galactose-binding domain-like"/>
    <property type="match status" value="1"/>
</dbReference>
<evidence type="ECO:0000259" key="3">
    <source>
        <dbReference type="PROSITE" id="PS51175"/>
    </source>
</evidence>
<keyword evidence="1 2" id="KW-0732">Signal</keyword>
<dbReference type="Proteomes" id="UP001597118">
    <property type="component" value="Unassembled WGS sequence"/>
</dbReference>
<dbReference type="SMART" id="SM00606">
    <property type="entry name" value="CBD_IV"/>
    <property type="match status" value="1"/>
</dbReference>
<dbReference type="InterPro" id="IPR008979">
    <property type="entry name" value="Galactose-bd-like_sf"/>
</dbReference>
<evidence type="ECO:0000256" key="2">
    <source>
        <dbReference type="SAM" id="SignalP"/>
    </source>
</evidence>
<name>A0ABW4I9V0_9SPHI</name>
<protein>
    <submittedName>
        <fullName evidence="4">Carbohydrate-binding protein</fullName>
    </submittedName>
</protein>
<evidence type="ECO:0000313" key="5">
    <source>
        <dbReference type="Proteomes" id="UP001597118"/>
    </source>
</evidence>
<organism evidence="4 5">
    <name type="scientific">Pseudopedobacter beijingensis</name>
    <dbReference type="NCBI Taxonomy" id="1207056"/>
    <lineage>
        <taxon>Bacteria</taxon>
        <taxon>Pseudomonadati</taxon>
        <taxon>Bacteroidota</taxon>
        <taxon>Sphingobacteriia</taxon>
        <taxon>Sphingobacteriales</taxon>
        <taxon>Sphingobacteriaceae</taxon>
        <taxon>Pseudopedobacter</taxon>
    </lineage>
</organism>
<feature type="domain" description="CBM6" evidence="3">
    <location>
        <begin position="26"/>
        <end position="146"/>
    </location>
</feature>
<proteinExistence type="predicted"/>
<gene>
    <name evidence="4" type="ORF">ACFSAH_02685</name>
</gene>
<dbReference type="PROSITE" id="PS51175">
    <property type="entry name" value="CBM6"/>
    <property type="match status" value="1"/>
</dbReference>
<sequence>MKKLLSMLFTAILFTATQVFSQDNTKRIEAENFSEKADEITVKPGDKGTIIGTFSKGAWVKFEKVNFEKGAEQIKFRAASGSDNKPQLEIRLGDAKGKLLGTAAIENEGWGKFKEYIVQIPKTTGEQTITIISPKGGVILNWFEIN</sequence>
<dbReference type="InterPro" id="IPR005084">
    <property type="entry name" value="CBM6"/>
</dbReference>
<accession>A0ABW4I9V0</accession>
<dbReference type="RefSeq" id="WP_379661150.1">
    <property type="nucleotide sequence ID" value="NZ_JBHUDG010000003.1"/>
</dbReference>
<dbReference type="SUPFAM" id="SSF49785">
    <property type="entry name" value="Galactose-binding domain-like"/>
    <property type="match status" value="1"/>
</dbReference>
<evidence type="ECO:0000256" key="1">
    <source>
        <dbReference type="ARBA" id="ARBA00022729"/>
    </source>
</evidence>